<dbReference type="AlphaFoldDB" id="A0A6J1QSZ5"/>
<dbReference type="InterPro" id="IPR041588">
    <property type="entry name" value="Integrase_H2C2"/>
</dbReference>
<dbReference type="GeneID" id="112463432"/>
<dbReference type="InterPro" id="IPR036397">
    <property type="entry name" value="RNaseH_sf"/>
</dbReference>
<dbReference type="OrthoDB" id="7699099at2759"/>
<dbReference type="Proteomes" id="UP000504618">
    <property type="component" value="Unplaced"/>
</dbReference>
<dbReference type="InterPro" id="IPR008042">
    <property type="entry name" value="Retrotrans_Pao"/>
</dbReference>
<gene>
    <name evidence="3" type="primary">LOC112463432</name>
</gene>
<evidence type="ECO:0000259" key="1">
    <source>
        <dbReference type="Pfam" id="PF17921"/>
    </source>
</evidence>
<keyword evidence="2" id="KW-1185">Reference proteome</keyword>
<feature type="domain" description="Integrase zinc-binding" evidence="1">
    <location>
        <begin position="451"/>
        <end position="499"/>
    </location>
</feature>
<dbReference type="Pfam" id="PF17921">
    <property type="entry name" value="Integrase_H2C2"/>
    <property type="match status" value="1"/>
</dbReference>
<dbReference type="Gene3D" id="3.30.420.10">
    <property type="entry name" value="Ribonuclease H-like superfamily/Ribonuclease H"/>
    <property type="match status" value="1"/>
</dbReference>
<reference evidence="3" key="1">
    <citation type="submission" date="2025-08" db="UniProtKB">
        <authorList>
            <consortium name="RefSeq"/>
        </authorList>
    </citation>
    <scope>IDENTIFICATION</scope>
    <source>
        <tissue evidence="3">Whole body</tissue>
    </source>
</reference>
<dbReference type="GO" id="GO:0003676">
    <property type="term" value="F:nucleic acid binding"/>
    <property type="evidence" value="ECO:0007669"/>
    <property type="project" value="InterPro"/>
</dbReference>
<evidence type="ECO:0000313" key="2">
    <source>
        <dbReference type="Proteomes" id="UP000504618"/>
    </source>
</evidence>
<evidence type="ECO:0000313" key="3">
    <source>
        <dbReference type="RefSeq" id="XP_024885609.1"/>
    </source>
</evidence>
<accession>A0A6J1QSZ5</accession>
<name>A0A6J1QSZ5_9HYME</name>
<dbReference type="PANTHER" id="PTHR47331">
    <property type="entry name" value="PHD-TYPE DOMAIN-CONTAINING PROTEIN"/>
    <property type="match status" value="1"/>
</dbReference>
<organism evidence="2 3">
    <name type="scientific">Temnothorax curvispinosus</name>
    <dbReference type="NCBI Taxonomy" id="300111"/>
    <lineage>
        <taxon>Eukaryota</taxon>
        <taxon>Metazoa</taxon>
        <taxon>Ecdysozoa</taxon>
        <taxon>Arthropoda</taxon>
        <taxon>Hexapoda</taxon>
        <taxon>Insecta</taxon>
        <taxon>Pterygota</taxon>
        <taxon>Neoptera</taxon>
        <taxon>Endopterygota</taxon>
        <taxon>Hymenoptera</taxon>
        <taxon>Apocrita</taxon>
        <taxon>Aculeata</taxon>
        <taxon>Formicoidea</taxon>
        <taxon>Formicidae</taxon>
        <taxon>Myrmicinae</taxon>
        <taxon>Temnothorax</taxon>
    </lineage>
</organism>
<dbReference type="RefSeq" id="XP_024885609.1">
    <property type="nucleotide sequence ID" value="XM_025029841.1"/>
</dbReference>
<protein>
    <submittedName>
        <fullName evidence="3">Uncharacterized protein LOC112463432</fullName>
    </submittedName>
</protein>
<dbReference type="Pfam" id="PF05380">
    <property type="entry name" value="Peptidase_A17"/>
    <property type="match status" value="1"/>
</dbReference>
<proteinExistence type="predicted"/>
<sequence length="593" mass="67878">MAGGFPLQKWAANKAAILKDVPTEHRQVKDFDLWDQNASHATLGVQWHPQDDTFGFKVRPVETTSITKRTAFSHTARLFDPLGWLAPAIILVKMLIQTAWLQHLDWDELLPPRDQQDWQQLLRELPMVEAKRIPRWLHTGSSSSRLEIHALQTHRRERMRRSYLKASTDGGRSVVTLLTAKSKVAPVKRVTLPRLELSSAAMLTRLAARAQETLKLVVSQIHLYSDSEVTLAWIRGHPSRWTTYVANRVAEIQQLLPEAAWHHVPSRDNPADCASRGMQPSELVEFGLWWQGPSWLTENSPPPLRTSPRLAEDEVPERRAHINTVTIKPPESDMLLRFSTLRRLLRVSAWCRRWLRAIQARQFSVSGTSLTPQKLEGALGTWIREAQAAWFSEEIKALDRDKQLPRRSALQRLSPFLDHDHVLRVGRRLKHAILSNDERHPAILPRDSWLTTLIIHDQHRLHGGVQLTLASLRQRFWIPGGRARVRQCIHQCITCVRWRAKSPQQLMADLPPPRVNIARAFTHTGVDYAGPIALRTTRERGHKTYKGFLAIFVCMSTRAVHLEAVSDLTTDALLAAFRRFTSRRGLCEVLYSD</sequence>
<dbReference type="Gene3D" id="1.10.340.70">
    <property type="match status" value="1"/>
</dbReference>